<dbReference type="EMBL" id="JAHZIK010000474">
    <property type="protein sequence ID" value="MBW7455990.1"/>
    <property type="molecule type" value="Genomic_DNA"/>
</dbReference>
<keyword evidence="2" id="KW-0238">DNA-binding</keyword>
<reference evidence="5 6" key="1">
    <citation type="submission" date="2021-07" db="EMBL/GenBank/DDBJ databases">
        <title>Paenibacillus radiodurans sp. nov., isolated from the southeastern edge of Tengger Desert.</title>
        <authorList>
            <person name="Zhang G."/>
        </authorList>
    </citation>
    <scope>NUCLEOTIDE SEQUENCE [LARGE SCALE GENOMIC DNA]</scope>
    <source>
        <strain evidence="5 6">CCM 7311</strain>
    </source>
</reference>
<evidence type="ECO:0000313" key="6">
    <source>
        <dbReference type="Proteomes" id="UP001519887"/>
    </source>
</evidence>
<dbReference type="InterPro" id="IPR018060">
    <property type="entry name" value="HTH_AraC"/>
</dbReference>
<feature type="domain" description="HTH araC/xylS-type" evidence="4">
    <location>
        <begin position="338"/>
        <end position="436"/>
    </location>
</feature>
<dbReference type="Pfam" id="PF12833">
    <property type="entry name" value="HTH_18"/>
    <property type="match status" value="1"/>
</dbReference>
<protein>
    <submittedName>
        <fullName evidence="5">Helix-turn-helix domain-containing protein</fullName>
    </submittedName>
</protein>
<name>A0ABS7C5F8_9BACL</name>
<dbReference type="PROSITE" id="PS01124">
    <property type="entry name" value="HTH_ARAC_FAMILY_2"/>
    <property type="match status" value="1"/>
</dbReference>
<organism evidence="5 6">
    <name type="scientific">Paenibacillus sepulcri</name>
    <dbReference type="NCBI Taxonomy" id="359917"/>
    <lineage>
        <taxon>Bacteria</taxon>
        <taxon>Bacillati</taxon>
        <taxon>Bacillota</taxon>
        <taxon>Bacilli</taxon>
        <taxon>Bacillales</taxon>
        <taxon>Paenibacillaceae</taxon>
        <taxon>Paenibacillus</taxon>
    </lineage>
</organism>
<gene>
    <name evidence="5" type="ORF">K0U00_18335</name>
</gene>
<dbReference type="InterPro" id="IPR009057">
    <property type="entry name" value="Homeodomain-like_sf"/>
</dbReference>
<keyword evidence="1" id="KW-0805">Transcription regulation</keyword>
<comment type="caution">
    <text evidence="5">The sequence shown here is derived from an EMBL/GenBank/DDBJ whole genome shotgun (WGS) entry which is preliminary data.</text>
</comment>
<evidence type="ECO:0000256" key="3">
    <source>
        <dbReference type="ARBA" id="ARBA00023163"/>
    </source>
</evidence>
<dbReference type="InterPro" id="IPR020449">
    <property type="entry name" value="Tscrpt_reg_AraC-type_HTH"/>
</dbReference>
<dbReference type="Proteomes" id="UP001519887">
    <property type="component" value="Unassembled WGS sequence"/>
</dbReference>
<evidence type="ECO:0000256" key="1">
    <source>
        <dbReference type="ARBA" id="ARBA00023015"/>
    </source>
</evidence>
<keyword evidence="3" id="KW-0804">Transcription</keyword>
<dbReference type="PANTHER" id="PTHR43280:SF10">
    <property type="entry name" value="REGULATORY PROTEIN POCR"/>
    <property type="match status" value="1"/>
</dbReference>
<evidence type="ECO:0000256" key="2">
    <source>
        <dbReference type="ARBA" id="ARBA00023125"/>
    </source>
</evidence>
<feature type="non-terminal residue" evidence="5">
    <location>
        <position position="1"/>
    </location>
</feature>
<evidence type="ECO:0000259" key="4">
    <source>
        <dbReference type="PROSITE" id="PS01124"/>
    </source>
</evidence>
<keyword evidence="6" id="KW-1185">Reference proteome</keyword>
<evidence type="ECO:0000313" key="5">
    <source>
        <dbReference type="EMBL" id="MBW7455990.1"/>
    </source>
</evidence>
<dbReference type="SUPFAM" id="SSF46689">
    <property type="entry name" value="Homeodomain-like"/>
    <property type="match status" value="2"/>
</dbReference>
<sequence length="440" mass="50930">IRLEAADYLVKPLDPTQLIQLLGKLESVIADEFSARLEKQQLTTQLAQTLPVYLERLLYLWITNRLQPADWQELQRHFALRGRATALIAEISVNASSDHTEELKYVFGRMLAKNVEHSCDPIVFTPPEEKRQLIIILKWKQDADPAEALKRIRTMLPQLQALYGETIRIGEGSACDQVEAEGSRSYEKAKSMLENRFYLHEEIWFNEELLQTKLMKAVAKNNNTSVRKEAQALAEAVMEADPLKAADALDMLLDKLSAAFPGPFHLKCVVIQRLLSCLQPAETVMEEATYRSLISRLEEGIMRAELYADVRRIAHELLNVALRGMKTDRESRKDIIMQKCKVFLEENLHEDLGLDIVAQRFFYNPSYFSFLFKHHFGMSFTDYLVKSRMQKARSLLLQSEDKINEIARKVGYKDIKYFNKVFKKSFLCAPEEFRRMFNQP</sequence>
<dbReference type="SMART" id="SM00342">
    <property type="entry name" value="HTH_ARAC"/>
    <property type="match status" value="1"/>
</dbReference>
<accession>A0ABS7C5F8</accession>
<dbReference type="Gene3D" id="1.10.10.60">
    <property type="entry name" value="Homeodomain-like"/>
    <property type="match status" value="2"/>
</dbReference>
<dbReference type="PRINTS" id="PR00032">
    <property type="entry name" value="HTHARAC"/>
</dbReference>
<dbReference type="PANTHER" id="PTHR43280">
    <property type="entry name" value="ARAC-FAMILY TRANSCRIPTIONAL REGULATOR"/>
    <property type="match status" value="1"/>
</dbReference>
<proteinExistence type="predicted"/>